<dbReference type="EMBL" id="LGRX02006612">
    <property type="protein sequence ID" value="KAK3276314.1"/>
    <property type="molecule type" value="Genomic_DNA"/>
</dbReference>
<feature type="transmembrane region" description="Helical" evidence="8">
    <location>
        <begin position="137"/>
        <end position="159"/>
    </location>
</feature>
<keyword evidence="5 8" id="KW-1133">Transmembrane helix</keyword>
<dbReference type="Proteomes" id="UP001190700">
    <property type="component" value="Unassembled WGS sequence"/>
</dbReference>
<evidence type="ECO:0000256" key="8">
    <source>
        <dbReference type="SAM" id="Phobius"/>
    </source>
</evidence>
<dbReference type="NCBIfam" id="TIGR00728">
    <property type="entry name" value="OPT_sfam"/>
    <property type="match status" value="1"/>
</dbReference>
<keyword evidence="4 8" id="KW-0812">Transmembrane</keyword>
<dbReference type="Pfam" id="PF03169">
    <property type="entry name" value="OPT"/>
    <property type="match status" value="1"/>
</dbReference>
<dbReference type="InterPro" id="IPR004813">
    <property type="entry name" value="OPT"/>
</dbReference>
<keyword evidence="10" id="KW-1185">Reference proteome</keyword>
<organism evidence="9 10">
    <name type="scientific">Cymbomonas tetramitiformis</name>
    <dbReference type="NCBI Taxonomy" id="36881"/>
    <lineage>
        <taxon>Eukaryota</taxon>
        <taxon>Viridiplantae</taxon>
        <taxon>Chlorophyta</taxon>
        <taxon>Pyramimonadophyceae</taxon>
        <taxon>Pyramimonadales</taxon>
        <taxon>Pyramimonadaceae</taxon>
        <taxon>Cymbomonas</taxon>
    </lineage>
</organism>
<evidence type="ECO:0000256" key="1">
    <source>
        <dbReference type="ARBA" id="ARBA00004141"/>
    </source>
</evidence>
<feature type="transmembrane region" description="Helical" evidence="8">
    <location>
        <begin position="306"/>
        <end position="326"/>
    </location>
</feature>
<feature type="transmembrane region" description="Helical" evidence="8">
    <location>
        <begin position="96"/>
        <end position="116"/>
    </location>
</feature>
<feature type="transmembrane region" description="Helical" evidence="8">
    <location>
        <begin position="346"/>
        <end position="364"/>
    </location>
</feature>
<dbReference type="PANTHER" id="PTHR31645">
    <property type="entry name" value="OLIGOPEPTIDE TRANSPORTER YGL114W-RELATED"/>
    <property type="match status" value="1"/>
</dbReference>
<evidence type="ECO:0000256" key="5">
    <source>
        <dbReference type="ARBA" id="ARBA00022989"/>
    </source>
</evidence>
<name>A0AAE0GDR6_9CHLO</name>
<evidence type="ECO:0000256" key="4">
    <source>
        <dbReference type="ARBA" id="ARBA00022692"/>
    </source>
</evidence>
<dbReference type="AlphaFoldDB" id="A0AAE0GDR6"/>
<feature type="transmembrane region" description="Helical" evidence="8">
    <location>
        <begin position="441"/>
        <end position="463"/>
    </location>
</feature>
<comment type="caution">
    <text evidence="9">The sequence shown here is derived from an EMBL/GenBank/DDBJ whole genome shotgun (WGS) entry which is preliminary data.</text>
</comment>
<feature type="transmembrane region" description="Helical" evidence="8">
    <location>
        <begin position="531"/>
        <end position="553"/>
    </location>
</feature>
<evidence type="ECO:0000256" key="6">
    <source>
        <dbReference type="ARBA" id="ARBA00023136"/>
    </source>
</evidence>
<dbReference type="GO" id="GO:0016020">
    <property type="term" value="C:membrane"/>
    <property type="evidence" value="ECO:0007669"/>
    <property type="project" value="UniProtKB-SubCell"/>
</dbReference>
<keyword evidence="3" id="KW-0813">Transport</keyword>
<feature type="transmembrane region" description="Helical" evidence="8">
    <location>
        <begin position="186"/>
        <end position="204"/>
    </location>
</feature>
<accession>A0AAE0GDR6</accession>
<evidence type="ECO:0000256" key="7">
    <source>
        <dbReference type="SAM" id="MobiDB-lite"/>
    </source>
</evidence>
<feature type="region of interest" description="Disordered" evidence="7">
    <location>
        <begin position="22"/>
        <end position="51"/>
    </location>
</feature>
<dbReference type="GO" id="GO:0035673">
    <property type="term" value="F:oligopeptide transmembrane transporter activity"/>
    <property type="evidence" value="ECO:0007669"/>
    <property type="project" value="InterPro"/>
</dbReference>
<evidence type="ECO:0000256" key="2">
    <source>
        <dbReference type="ARBA" id="ARBA00010276"/>
    </source>
</evidence>
<feature type="transmembrane region" description="Helical" evidence="8">
    <location>
        <begin position="636"/>
        <end position="658"/>
    </location>
</feature>
<protein>
    <submittedName>
        <fullName evidence="9">Uncharacterized protein</fullName>
    </submittedName>
</protein>
<evidence type="ECO:0000256" key="3">
    <source>
        <dbReference type="ARBA" id="ARBA00022448"/>
    </source>
</evidence>
<reference evidence="9 10" key="1">
    <citation type="journal article" date="2015" name="Genome Biol. Evol.">
        <title>Comparative Genomics of a Bacterivorous Green Alga Reveals Evolutionary Causalities and Consequences of Phago-Mixotrophic Mode of Nutrition.</title>
        <authorList>
            <person name="Burns J.A."/>
            <person name="Paasch A."/>
            <person name="Narechania A."/>
            <person name="Kim E."/>
        </authorList>
    </citation>
    <scope>NUCLEOTIDE SEQUENCE [LARGE SCALE GENOMIC DNA]</scope>
    <source>
        <strain evidence="9 10">PLY_AMNH</strain>
    </source>
</reference>
<evidence type="ECO:0000313" key="10">
    <source>
        <dbReference type="Proteomes" id="UP001190700"/>
    </source>
</evidence>
<sequence>MEKEPANTDRLLPDESSLLAHREASSAVTQPHSAEPCNDTQVSVHDDGYPNPDVAQQEAELTCWRDQISLRGCMLGTVLGFAMSIITLKLSLSTGVIPSLNIAAGMLGYVGMNSYCRCVTRCAGIAMNLTKQEITVVQTYTVAMSGCAFIIGFGSYYLAMDERSWEATGSDPSTRSEIVRPSYGNVIPYAFCVCFTGIFLLVYLRNTFILDPRFVFPSGSATATMINSFFTESGQALAKQQFQVFCKWFGLGFVWDLWAWFYSGGPGQAECGFTSFPFFGLKAYEWTWTFNFEFNYIAVGLLSPHIVNYSMLMGSILSWGFMWPYIKDKAGDWYSDDADGLRGLLGYQVFLSIALIVGDGLYNVGKMLLVGVRSLGQSKQDERSKAKREEEGPGEDEDFERRKRLFLDGKIPWPLNFFGYLACAALGTFIIPRIFHGCTWYVILAAYLVCPLFAIPNAYMCGLTDWDMSSTFGKLILFLFATWCSSVDKSTGIIAGLATCGIVKAGTSQAATLMQDFKTGFITESSPVAMFYAQILGTIAGCLLSPVAFFIYYDAFDIGNPTGEYPAPYAKVYRGMAIIGTEGFDSLPHHCLQYSAYFFALSILLSLVRDVTPLLGKPRVTWLVENFVPIPMAMAVPFYIGADLAIDMCIGSIIKFIWARRDSQSFSNFHTSVASGIIAGDGIWSLPSAFLALGGVRPPLCMQFIKAA</sequence>
<proteinExistence type="inferred from homology"/>
<gene>
    <name evidence="9" type="ORF">CYMTET_15600</name>
</gene>
<dbReference type="InterPro" id="IPR045035">
    <property type="entry name" value="YSL-like"/>
</dbReference>
<dbReference type="PANTHER" id="PTHR31645:SF76">
    <property type="entry name" value="METAL-NICOTIANAMINE TRANSPORTER YSL8-RELATED"/>
    <property type="match status" value="1"/>
</dbReference>
<comment type="similarity">
    <text evidence="2">Belongs to the YSL (TC 2.A.67.2) family.</text>
</comment>
<feature type="transmembrane region" description="Helical" evidence="8">
    <location>
        <begin position="475"/>
        <end position="498"/>
    </location>
</feature>
<keyword evidence="6 8" id="KW-0472">Membrane</keyword>
<comment type="subcellular location">
    <subcellularLocation>
        <location evidence="1">Membrane</location>
        <topology evidence="1">Multi-pass membrane protein</topology>
    </subcellularLocation>
</comment>
<evidence type="ECO:0000313" key="9">
    <source>
        <dbReference type="EMBL" id="KAK3276314.1"/>
    </source>
</evidence>
<feature type="compositionally biased region" description="Polar residues" evidence="7">
    <location>
        <begin position="26"/>
        <end position="43"/>
    </location>
</feature>
<feature type="transmembrane region" description="Helical" evidence="8">
    <location>
        <begin position="72"/>
        <end position="90"/>
    </location>
</feature>
<feature type="transmembrane region" description="Helical" evidence="8">
    <location>
        <begin position="411"/>
        <end position="435"/>
    </location>
</feature>